<keyword evidence="3" id="KW-0732">Signal</keyword>
<dbReference type="InterPro" id="IPR050570">
    <property type="entry name" value="Cell_wall_metabolism_enzyme"/>
</dbReference>
<reference evidence="5 6" key="1">
    <citation type="submission" date="2018-05" db="EMBL/GenBank/DDBJ databases">
        <title>Vibrio limimaris sp. nov., isolated from marine sediment.</title>
        <authorList>
            <person name="Li C.-M."/>
        </authorList>
    </citation>
    <scope>NUCLEOTIDE SEQUENCE [LARGE SCALE GENOMIC DNA]</scope>
    <source>
        <strain evidence="5 6">E4404</strain>
    </source>
</reference>
<protein>
    <recommendedName>
        <fullName evidence="4">LysM domain-containing protein</fullName>
    </recommendedName>
</protein>
<evidence type="ECO:0000313" key="6">
    <source>
        <dbReference type="Proteomes" id="UP000245362"/>
    </source>
</evidence>
<dbReference type="Gene3D" id="2.70.70.10">
    <property type="entry name" value="Glucose Permease (Domain IIA)"/>
    <property type="match status" value="1"/>
</dbReference>
<dbReference type="SUPFAM" id="SSF51261">
    <property type="entry name" value="Duplicated hybrid motif"/>
    <property type="match status" value="1"/>
</dbReference>
<dbReference type="PROSITE" id="PS51257">
    <property type="entry name" value="PROKAR_LIPOPROTEIN"/>
    <property type="match status" value="1"/>
</dbReference>
<feature type="domain" description="LysM" evidence="4">
    <location>
        <begin position="45"/>
        <end position="89"/>
    </location>
</feature>
<dbReference type="OrthoDB" id="9795421at2"/>
<dbReference type="SMART" id="SM00257">
    <property type="entry name" value="LysM"/>
    <property type="match status" value="1"/>
</dbReference>
<dbReference type="Pfam" id="PF01551">
    <property type="entry name" value="Peptidase_M23"/>
    <property type="match status" value="1"/>
</dbReference>
<dbReference type="PANTHER" id="PTHR21666:SF263">
    <property type="entry name" value="MUREIN HYDROLASE ACTIVATOR NLPD"/>
    <property type="match status" value="1"/>
</dbReference>
<sequence>MQLKTVLAYIGLSILLVGCSAHGPAPVSSLNKDYTQIERGSYRGSYYEVRKGDTLYYIAYVTDKDVNELIRYNHLSPPYIIQPGQKLRLWQPVYKAPAYGGTGAGAASSAVVASIASKAVPTVSPAKSTSKKAKRSTSQKSTSNNTPVVNKVDKKGSKEYRASKQNVKNNVNHPKTNTAKVSKGSSVSASKSKVDRWLWPTKGRVIRRFSSGDQGNKGIDIAGRRGQSVVSTARGVVVYSGSALRGYGNLVIVKHNDNYLSAYAHNDSLLVREGQSVNAGQKIATMGSSGSSRVKLHFEIRYQGKSVNPQRYLP</sequence>
<evidence type="ECO:0000256" key="3">
    <source>
        <dbReference type="SAM" id="SignalP"/>
    </source>
</evidence>
<evidence type="ECO:0000256" key="1">
    <source>
        <dbReference type="ARBA" id="ARBA00038420"/>
    </source>
</evidence>
<feature type="compositionally biased region" description="Basic and acidic residues" evidence="2">
    <location>
        <begin position="151"/>
        <end position="162"/>
    </location>
</feature>
<dbReference type="CDD" id="cd12797">
    <property type="entry name" value="M23_peptidase"/>
    <property type="match status" value="1"/>
</dbReference>
<dbReference type="InterPro" id="IPR011055">
    <property type="entry name" value="Dup_hybrid_motif"/>
</dbReference>
<dbReference type="GO" id="GO:0032153">
    <property type="term" value="C:cell division site"/>
    <property type="evidence" value="ECO:0007669"/>
    <property type="project" value="TreeGrafter"/>
</dbReference>
<accession>A0A2U3BD33</accession>
<dbReference type="InterPro" id="IPR018392">
    <property type="entry name" value="LysM"/>
</dbReference>
<feature type="signal peptide" evidence="3">
    <location>
        <begin position="1"/>
        <end position="23"/>
    </location>
</feature>
<dbReference type="CDD" id="cd00118">
    <property type="entry name" value="LysM"/>
    <property type="match status" value="1"/>
</dbReference>
<dbReference type="EMBL" id="QFWT01000002">
    <property type="protein sequence ID" value="PWI34701.1"/>
    <property type="molecule type" value="Genomic_DNA"/>
</dbReference>
<feature type="chain" id="PRO_5015607368" description="LysM domain-containing protein" evidence="3">
    <location>
        <begin position="24"/>
        <end position="314"/>
    </location>
</feature>
<dbReference type="Proteomes" id="UP000245362">
    <property type="component" value="Unassembled WGS sequence"/>
</dbReference>
<organism evidence="5 6">
    <name type="scientific">Vibrio albus</name>
    <dbReference type="NCBI Taxonomy" id="2200953"/>
    <lineage>
        <taxon>Bacteria</taxon>
        <taxon>Pseudomonadati</taxon>
        <taxon>Pseudomonadota</taxon>
        <taxon>Gammaproteobacteria</taxon>
        <taxon>Vibrionales</taxon>
        <taxon>Vibrionaceae</taxon>
        <taxon>Vibrio</taxon>
    </lineage>
</organism>
<evidence type="ECO:0000313" key="5">
    <source>
        <dbReference type="EMBL" id="PWI34701.1"/>
    </source>
</evidence>
<dbReference type="InterPro" id="IPR036779">
    <property type="entry name" value="LysM_dom_sf"/>
</dbReference>
<dbReference type="InterPro" id="IPR016047">
    <property type="entry name" value="M23ase_b-sheet_dom"/>
</dbReference>
<feature type="compositionally biased region" description="Low complexity" evidence="2">
    <location>
        <begin position="179"/>
        <end position="188"/>
    </location>
</feature>
<comment type="caution">
    <text evidence="5">The sequence shown here is derived from an EMBL/GenBank/DDBJ whole genome shotgun (WGS) entry which is preliminary data.</text>
</comment>
<proteinExistence type="inferred from homology"/>
<dbReference type="Gene3D" id="3.10.350.10">
    <property type="entry name" value="LysM domain"/>
    <property type="match status" value="1"/>
</dbReference>
<evidence type="ECO:0000256" key="2">
    <source>
        <dbReference type="SAM" id="MobiDB-lite"/>
    </source>
</evidence>
<feature type="region of interest" description="Disordered" evidence="2">
    <location>
        <begin position="123"/>
        <end position="188"/>
    </location>
</feature>
<feature type="compositionally biased region" description="Polar residues" evidence="2">
    <location>
        <begin position="163"/>
        <end position="178"/>
    </location>
</feature>
<dbReference type="AlphaFoldDB" id="A0A2U3BD33"/>
<evidence type="ECO:0000259" key="4">
    <source>
        <dbReference type="PROSITE" id="PS51782"/>
    </source>
</evidence>
<gene>
    <name evidence="5" type="ORF">DI392_05735</name>
</gene>
<dbReference type="GO" id="GO:0004222">
    <property type="term" value="F:metalloendopeptidase activity"/>
    <property type="evidence" value="ECO:0007669"/>
    <property type="project" value="TreeGrafter"/>
</dbReference>
<comment type="similarity">
    <text evidence="1">Belongs to the E.coli NlpD/Haemophilus LppB family.</text>
</comment>
<dbReference type="Pfam" id="PF01476">
    <property type="entry name" value="LysM"/>
    <property type="match status" value="1"/>
</dbReference>
<dbReference type="GO" id="GO:0009279">
    <property type="term" value="C:cell outer membrane"/>
    <property type="evidence" value="ECO:0007669"/>
    <property type="project" value="TreeGrafter"/>
</dbReference>
<dbReference type="PROSITE" id="PS51782">
    <property type="entry name" value="LYSM"/>
    <property type="match status" value="1"/>
</dbReference>
<name>A0A2U3BD33_9VIBR</name>
<dbReference type="PANTHER" id="PTHR21666">
    <property type="entry name" value="PEPTIDASE-RELATED"/>
    <property type="match status" value="1"/>
</dbReference>
<keyword evidence="6" id="KW-1185">Reference proteome</keyword>